<keyword evidence="2" id="KW-1185">Reference proteome</keyword>
<sequence>MLRPRIMKLQSGAIGGIVFLTNTSLFMPPFEEEGVYCFAHVGLSVGRSMTPIDFEVTRSKVKVTEQRLVAVAAKVAVPRQQTSITPATSPDQEQETNVCITGGWKKSLPKADHQ</sequence>
<dbReference type="EMBL" id="JAIWYP010000006">
    <property type="protein sequence ID" value="KAH3815491.1"/>
    <property type="molecule type" value="Genomic_DNA"/>
</dbReference>
<evidence type="ECO:0000313" key="2">
    <source>
        <dbReference type="Proteomes" id="UP000828390"/>
    </source>
</evidence>
<reference evidence="1" key="2">
    <citation type="submission" date="2020-11" db="EMBL/GenBank/DDBJ databases">
        <authorList>
            <person name="McCartney M.A."/>
            <person name="Auch B."/>
            <person name="Kono T."/>
            <person name="Mallez S."/>
            <person name="Becker A."/>
            <person name="Gohl D.M."/>
            <person name="Silverstein K.A.T."/>
            <person name="Koren S."/>
            <person name="Bechman K.B."/>
            <person name="Herman A."/>
            <person name="Abrahante J.E."/>
            <person name="Garbe J."/>
        </authorList>
    </citation>
    <scope>NUCLEOTIDE SEQUENCE</scope>
    <source>
        <strain evidence="1">Duluth1</strain>
        <tissue evidence="1">Whole animal</tissue>
    </source>
</reference>
<reference evidence="1" key="1">
    <citation type="journal article" date="2019" name="bioRxiv">
        <title>The Genome of the Zebra Mussel, Dreissena polymorpha: A Resource for Invasive Species Research.</title>
        <authorList>
            <person name="McCartney M.A."/>
            <person name="Auch B."/>
            <person name="Kono T."/>
            <person name="Mallez S."/>
            <person name="Zhang Y."/>
            <person name="Obille A."/>
            <person name="Becker A."/>
            <person name="Abrahante J.E."/>
            <person name="Garbe J."/>
            <person name="Badalamenti J.P."/>
            <person name="Herman A."/>
            <person name="Mangelson H."/>
            <person name="Liachko I."/>
            <person name="Sullivan S."/>
            <person name="Sone E.D."/>
            <person name="Koren S."/>
            <person name="Silverstein K.A.T."/>
            <person name="Beckman K.B."/>
            <person name="Gohl D.M."/>
        </authorList>
    </citation>
    <scope>NUCLEOTIDE SEQUENCE</scope>
    <source>
        <strain evidence="1">Duluth1</strain>
        <tissue evidence="1">Whole animal</tissue>
    </source>
</reference>
<gene>
    <name evidence="1" type="ORF">DPMN_144014</name>
</gene>
<proteinExistence type="predicted"/>
<protein>
    <submittedName>
        <fullName evidence="1">Uncharacterized protein</fullName>
    </submittedName>
</protein>
<dbReference type="AlphaFoldDB" id="A0A9D4GDW4"/>
<comment type="caution">
    <text evidence="1">The sequence shown here is derived from an EMBL/GenBank/DDBJ whole genome shotgun (WGS) entry which is preliminary data.</text>
</comment>
<accession>A0A9D4GDW4</accession>
<evidence type="ECO:0000313" key="1">
    <source>
        <dbReference type="EMBL" id="KAH3815491.1"/>
    </source>
</evidence>
<name>A0A9D4GDW4_DREPO</name>
<dbReference type="Proteomes" id="UP000828390">
    <property type="component" value="Unassembled WGS sequence"/>
</dbReference>
<organism evidence="1 2">
    <name type="scientific">Dreissena polymorpha</name>
    <name type="common">Zebra mussel</name>
    <name type="synonym">Mytilus polymorpha</name>
    <dbReference type="NCBI Taxonomy" id="45954"/>
    <lineage>
        <taxon>Eukaryota</taxon>
        <taxon>Metazoa</taxon>
        <taxon>Spiralia</taxon>
        <taxon>Lophotrochozoa</taxon>
        <taxon>Mollusca</taxon>
        <taxon>Bivalvia</taxon>
        <taxon>Autobranchia</taxon>
        <taxon>Heteroconchia</taxon>
        <taxon>Euheterodonta</taxon>
        <taxon>Imparidentia</taxon>
        <taxon>Neoheterodontei</taxon>
        <taxon>Myida</taxon>
        <taxon>Dreissenoidea</taxon>
        <taxon>Dreissenidae</taxon>
        <taxon>Dreissena</taxon>
    </lineage>
</organism>